<name>A0A1Y2K6J9_9PROT</name>
<evidence type="ECO:0000313" key="1">
    <source>
        <dbReference type="EMBL" id="OSM04061.1"/>
    </source>
</evidence>
<dbReference type="Proteomes" id="UP000194003">
    <property type="component" value="Unassembled WGS sequence"/>
</dbReference>
<comment type="caution">
    <text evidence="1">The sequence shown here is derived from an EMBL/GenBank/DDBJ whole genome shotgun (WGS) entry which is preliminary data.</text>
</comment>
<organism evidence="1 2">
    <name type="scientific">Magnetofaba australis IT-1</name>
    <dbReference type="NCBI Taxonomy" id="1434232"/>
    <lineage>
        <taxon>Bacteria</taxon>
        <taxon>Pseudomonadati</taxon>
        <taxon>Pseudomonadota</taxon>
        <taxon>Magnetococcia</taxon>
        <taxon>Magnetococcales</taxon>
        <taxon>Magnetococcaceae</taxon>
        <taxon>Magnetofaba</taxon>
    </lineage>
</organism>
<keyword evidence="2" id="KW-1185">Reference proteome</keyword>
<dbReference type="EMBL" id="LVJN01000019">
    <property type="protein sequence ID" value="OSM04061.1"/>
    <property type="molecule type" value="Genomic_DNA"/>
</dbReference>
<accession>A0A1Y2K6J9</accession>
<proteinExistence type="predicted"/>
<protein>
    <submittedName>
        <fullName evidence="1">Uncharacterized protein</fullName>
    </submittedName>
</protein>
<dbReference type="Gene3D" id="2.40.420.20">
    <property type="match status" value="1"/>
</dbReference>
<sequence length="79" mass="8784">MGYRVAVAALHLPEGQHAELYVLREGESQVHLTPVRFAHLEADAAIVTTDLSDYAAYVTRGQHQLRDGDKVRILPTESE</sequence>
<dbReference type="AlphaFoldDB" id="A0A1Y2K6J9"/>
<evidence type="ECO:0000313" key="2">
    <source>
        <dbReference type="Proteomes" id="UP000194003"/>
    </source>
</evidence>
<reference evidence="1 2" key="1">
    <citation type="journal article" date="2016" name="BMC Genomics">
        <title>Combined genomic and structural analyses of a cultured magnetotactic bacterium reveals its niche adaptation to a dynamic environment.</title>
        <authorList>
            <person name="Araujo A.C."/>
            <person name="Morillo V."/>
            <person name="Cypriano J."/>
            <person name="Teixeira L.C."/>
            <person name="Leao P."/>
            <person name="Lyra S."/>
            <person name="Almeida L.G."/>
            <person name="Bazylinski D.A."/>
            <person name="Vasconcellos A.T."/>
            <person name="Abreu F."/>
            <person name="Lins U."/>
        </authorList>
    </citation>
    <scope>NUCLEOTIDE SEQUENCE [LARGE SCALE GENOMIC DNA]</scope>
    <source>
        <strain evidence="1 2">IT-1</strain>
    </source>
</reference>
<gene>
    <name evidence="1" type="ORF">MAIT1_05257</name>
</gene>